<evidence type="ECO:0000256" key="1">
    <source>
        <dbReference type="SAM" id="MobiDB-lite"/>
    </source>
</evidence>
<evidence type="ECO:0000313" key="3">
    <source>
        <dbReference type="Proteomes" id="UP000624709"/>
    </source>
</evidence>
<keyword evidence="3" id="KW-1185">Reference proteome</keyword>
<gene>
    <name evidence="2" type="ORF">Apa02nite_000520</name>
</gene>
<feature type="compositionally biased region" description="Basic and acidic residues" evidence="1">
    <location>
        <begin position="1"/>
        <end position="10"/>
    </location>
</feature>
<name>A0ABQ4AZT7_9ACTN</name>
<comment type="caution">
    <text evidence="2">The sequence shown here is derived from an EMBL/GenBank/DDBJ whole genome shotgun (WGS) entry which is preliminary data.</text>
</comment>
<evidence type="ECO:0000313" key="2">
    <source>
        <dbReference type="EMBL" id="GIE63944.1"/>
    </source>
</evidence>
<organism evidence="2 3">
    <name type="scientific">Actinoplanes palleronii</name>
    <dbReference type="NCBI Taxonomy" id="113570"/>
    <lineage>
        <taxon>Bacteria</taxon>
        <taxon>Bacillati</taxon>
        <taxon>Actinomycetota</taxon>
        <taxon>Actinomycetes</taxon>
        <taxon>Micromonosporales</taxon>
        <taxon>Micromonosporaceae</taxon>
        <taxon>Actinoplanes</taxon>
    </lineage>
</organism>
<protein>
    <submittedName>
        <fullName evidence="2">Uncharacterized protein</fullName>
    </submittedName>
</protein>
<proteinExistence type="predicted"/>
<dbReference type="EMBL" id="BOMS01000002">
    <property type="protein sequence ID" value="GIE63944.1"/>
    <property type="molecule type" value="Genomic_DNA"/>
</dbReference>
<dbReference type="InterPro" id="IPR017853">
    <property type="entry name" value="GH"/>
</dbReference>
<sequence>MIELGQERPPQRRHRRCEPGPAEDPARIEAALTALHGDHPFLVRGYVHYADAGAGLPAAPPEPEQYATGSRRLDLVACFREPGADLTGWLAFLRDQLRTHGPRLASLQITEEPNHAGPGGDGGAPAVRDALIRGVIEAKREATRLGLDVRIGCNSTLDFDPAQEFWTDLGRRGGDEFRSALDYVGLDFFPDVFRPVPAGRLAAIVTGSLIGFRESSLAAAGLPATLPLHITEHGWGTGPGRSAERQVEVLELVVGIVAGLAERLAIEVYEYHALRDADSGGVEPVFRLGLLRDDYTPKPAFEAYRRLIAARSLSGR</sequence>
<dbReference type="RefSeq" id="WP_203823266.1">
    <property type="nucleotide sequence ID" value="NZ_BAAATY010000009.1"/>
</dbReference>
<feature type="region of interest" description="Disordered" evidence="1">
    <location>
        <begin position="1"/>
        <end position="23"/>
    </location>
</feature>
<dbReference type="SUPFAM" id="SSF51445">
    <property type="entry name" value="(Trans)glycosidases"/>
    <property type="match status" value="1"/>
</dbReference>
<dbReference type="Proteomes" id="UP000624709">
    <property type="component" value="Unassembled WGS sequence"/>
</dbReference>
<accession>A0ABQ4AZT7</accession>
<reference evidence="2 3" key="1">
    <citation type="submission" date="2021-01" db="EMBL/GenBank/DDBJ databases">
        <title>Whole genome shotgun sequence of Actinoplanes palleronii NBRC 14916.</title>
        <authorList>
            <person name="Komaki H."/>
            <person name="Tamura T."/>
        </authorList>
    </citation>
    <scope>NUCLEOTIDE SEQUENCE [LARGE SCALE GENOMIC DNA]</scope>
    <source>
        <strain evidence="2 3">NBRC 14916</strain>
    </source>
</reference>
<dbReference type="Gene3D" id="3.20.20.80">
    <property type="entry name" value="Glycosidases"/>
    <property type="match status" value="1"/>
</dbReference>